<sequence>MISIPGASLNGRFRVVLVAATSVFLFFVLYNFIDYGSVPLAEAQRPHERPYGQSDYVAPVVLTEDENAFVEVSSVAQGHVQSSTPTPTPTLSSSSTFSALASEISPAPLGAIIAASMHTTNTTWMHKLSDSWTLYPYVADNPFPPPELEIPRNKGHEAMVYLTFIINHWDALPPRMIFVHGHRTSWHQENDTVSLIRSLRLPALEEVGYIPLRCDWYPSCPAEIRPITHDAVVWGPGVHREDAENGIAEAWETLFPGVPIPETIASQCCAQFAVSRAAVQRRQKADYERVREWLMETELEDDVSGRVLEKLWAYIMTEDAVRCPAPQECACDYFGICAVRGWPEPPEGLARWPER</sequence>
<evidence type="ECO:0000256" key="1">
    <source>
        <dbReference type="SAM" id="Phobius"/>
    </source>
</evidence>
<dbReference type="EMBL" id="KV745568">
    <property type="protein sequence ID" value="OCK74073.1"/>
    <property type="molecule type" value="Genomic_DNA"/>
</dbReference>
<keyword evidence="3" id="KW-1185">Reference proteome</keyword>
<organism evidence="2 3">
    <name type="scientific">Lepidopterella palustris CBS 459.81</name>
    <dbReference type="NCBI Taxonomy" id="1314670"/>
    <lineage>
        <taxon>Eukaryota</taxon>
        <taxon>Fungi</taxon>
        <taxon>Dikarya</taxon>
        <taxon>Ascomycota</taxon>
        <taxon>Pezizomycotina</taxon>
        <taxon>Dothideomycetes</taxon>
        <taxon>Pleosporomycetidae</taxon>
        <taxon>Mytilinidiales</taxon>
        <taxon>Argynnaceae</taxon>
        <taxon>Lepidopterella</taxon>
    </lineage>
</organism>
<gene>
    <name evidence="2" type="ORF">K432DRAFT_398387</name>
</gene>
<evidence type="ECO:0000313" key="2">
    <source>
        <dbReference type="EMBL" id="OCK74073.1"/>
    </source>
</evidence>
<dbReference type="OrthoDB" id="426718at2759"/>
<dbReference type="PANTHER" id="PTHR37490">
    <property type="entry name" value="EXPRESSED PROTEIN"/>
    <property type="match status" value="1"/>
</dbReference>
<dbReference type="Pfam" id="PF11913">
    <property type="entry name" value="DUF3431"/>
    <property type="match status" value="1"/>
</dbReference>
<accession>A0A8E2J9A5</accession>
<keyword evidence="1" id="KW-0812">Transmembrane</keyword>
<feature type="transmembrane region" description="Helical" evidence="1">
    <location>
        <begin position="12"/>
        <end position="33"/>
    </location>
</feature>
<keyword evidence="1" id="KW-1133">Transmembrane helix</keyword>
<name>A0A8E2J9A5_9PEZI</name>
<dbReference type="PANTHER" id="PTHR37490:SF3">
    <property type="entry name" value="DUF3431 DOMAIN CONTAINING PROTEIN"/>
    <property type="match status" value="1"/>
</dbReference>
<evidence type="ECO:0000313" key="3">
    <source>
        <dbReference type="Proteomes" id="UP000250266"/>
    </source>
</evidence>
<proteinExistence type="predicted"/>
<dbReference type="AlphaFoldDB" id="A0A8E2J9A5"/>
<reference evidence="2 3" key="1">
    <citation type="journal article" date="2016" name="Nat. Commun.">
        <title>Ectomycorrhizal ecology is imprinted in the genome of the dominant symbiotic fungus Cenococcum geophilum.</title>
        <authorList>
            <consortium name="DOE Joint Genome Institute"/>
            <person name="Peter M."/>
            <person name="Kohler A."/>
            <person name="Ohm R.A."/>
            <person name="Kuo A."/>
            <person name="Krutzmann J."/>
            <person name="Morin E."/>
            <person name="Arend M."/>
            <person name="Barry K.W."/>
            <person name="Binder M."/>
            <person name="Choi C."/>
            <person name="Clum A."/>
            <person name="Copeland A."/>
            <person name="Grisel N."/>
            <person name="Haridas S."/>
            <person name="Kipfer T."/>
            <person name="LaButti K."/>
            <person name="Lindquist E."/>
            <person name="Lipzen A."/>
            <person name="Maire R."/>
            <person name="Meier B."/>
            <person name="Mihaltcheva S."/>
            <person name="Molinier V."/>
            <person name="Murat C."/>
            <person name="Poggeler S."/>
            <person name="Quandt C.A."/>
            <person name="Sperisen C."/>
            <person name="Tritt A."/>
            <person name="Tisserant E."/>
            <person name="Crous P.W."/>
            <person name="Henrissat B."/>
            <person name="Nehls U."/>
            <person name="Egli S."/>
            <person name="Spatafora J.W."/>
            <person name="Grigoriev I.V."/>
            <person name="Martin F.M."/>
        </authorList>
    </citation>
    <scope>NUCLEOTIDE SEQUENCE [LARGE SCALE GENOMIC DNA]</scope>
    <source>
        <strain evidence="2 3">CBS 459.81</strain>
    </source>
</reference>
<dbReference type="InterPro" id="IPR021838">
    <property type="entry name" value="DUF3431"/>
</dbReference>
<keyword evidence="1" id="KW-0472">Membrane</keyword>
<protein>
    <submittedName>
        <fullName evidence="2">Uncharacterized protein</fullName>
    </submittedName>
</protein>
<dbReference type="Proteomes" id="UP000250266">
    <property type="component" value="Unassembled WGS sequence"/>
</dbReference>